<dbReference type="CDD" id="cd06664">
    <property type="entry name" value="IscU_like"/>
    <property type="match status" value="1"/>
</dbReference>
<dbReference type="InterPro" id="IPR002871">
    <property type="entry name" value="NIF_FeS_clus_asmbl_NifU_N"/>
</dbReference>
<dbReference type="GO" id="GO:0005506">
    <property type="term" value="F:iron ion binding"/>
    <property type="evidence" value="ECO:0007669"/>
    <property type="project" value="InterPro"/>
</dbReference>
<dbReference type="GO" id="GO:0051536">
    <property type="term" value="F:iron-sulfur cluster binding"/>
    <property type="evidence" value="ECO:0007669"/>
    <property type="project" value="InterPro"/>
</dbReference>
<gene>
    <name evidence="1" type="ORF">GR316_03620</name>
</gene>
<dbReference type="Gene3D" id="3.90.1010.10">
    <property type="match status" value="1"/>
</dbReference>
<evidence type="ECO:0000313" key="1">
    <source>
        <dbReference type="EMBL" id="QUS35437.1"/>
    </source>
</evidence>
<keyword evidence="2" id="KW-1185">Reference proteome</keyword>
<sequence>MSTLYSTELLALASDIGHAGRLPAPTGSATRRSPTCGSTVTVDVVTEGERLTAFAQEVRTCLLGQASAALLGRCVFDADLPRLRAEVAAMLAGGPICEAYAPLAPAAEHPARHAAILLPMDAAIEAMEKSRQR</sequence>
<dbReference type="RefSeq" id="WP_211784685.1">
    <property type="nucleotide sequence ID" value="NZ_CP047289.1"/>
</dbReference>
<organism evidence="1 2">
    <name type="scientific">Falsirhodobacter algicola</name>
    <dbReference type="NCBI Taxonomy" id="2692330"/>
    <lineage>
        <taxon>Bacteria</taxon>
        <taxon>Pseudomonadati</taxon>
        <taxon>Pseudomonadota</taxon>
        <taxon>Alphaproteobacteria</taxon>
        <taxon>Rhodobacterales</taxon>
        <taxon>Paracoccaceae</taxon>
        <taxon>Falsirhodobacter</taxon>
    </lineage>
</organism>
<evidence type="ECO:0000313" key="2">
    <source>
        <dbReference type="Proteomes" id="UP000679284"/>
    </source>
</evidence>
<dbReference type="SUPFAM" id="SSF82649">
    <property type="entry name" value="SufE/NifU"/>
    <property type="match status" value="1"/>
</dbReference>
<accession>A0A8J8MS34</accession>
<dbReference type="Proteomes" id="UP000679284">
    <property type="component" value="Chromosome"/>
</dbReference>
<dbReference type="AlphaFoldDB" id="A0A8J8MS34"/>
<proteinExistence type="predicted"/>
<dbReference type="KEGG" id="fap:GR316_03620"/>
<name>A0A8J8MS34_9RHOB</name>
<reference evidence="1" key="1">
    <citation type="submission" date="2020-01" db="EMBL/GenBank/DDBJ databases">
        <authorList>
            <person name="Yang Y."/>
            <person name="Kwon Y.M."/>
        </authorList>
    </citation>
    <scope>NUCLEOTIDE SEQUENCE</scope>
    <source>
        <strain evidence="1">PG104</strain>
    </source>
</reference>
<protein>
    <submittedName>
        <fullName evidence="1">Iron-sulfur cluster assembly scaffold protein</fullName>
    </submittedName>
</protein>
<dbReference type="GO" id="GO:0016226">
    <property type="term" value="P:iron-sulfur cluster assembly"/>
    <property type="evidence" value="ECO:0007669"/>
    <property type="project" value="InterPro"/>
</dbReference>
<dbReference type="EMBL" id="CP047289">
    <property type="protein sequence ID" value="QUS35437.1"/>
    <property type="molecule type" value="Genomic_DNA"/>
</dbReference>